<reference evidence="2 3" key="1">
    <citation type="journal article" date="2016" name="Nat. Commun.">
        <title>Thousands of microbial genomes shed light on interconnected biogeochemical processes in an aquifer system.</title>
        <authorList>
            <person name="Anantharaman K."/>
            <person name="Brown C.T."/>
            <person name="Hug L.A."/>
            <person name="Sharon I."/>
            <person name="Castelle C.J."/>
            <person name="Probst A.J."/>
            <person name="Thomas B.C."/>
            <person name="Singh A."/>
            <person name="Wilkins M.J."/>
            <person name="Karaoz U."/>
            <person name="Brodie E.L."/>
            <person name="Williams K.H."/>
            <person name="Hubbard S.S."/>
            <person name="Banfield J.F."/>
        </authorList>
    </citation>
    <scope>NUCLEOTIDE SEQUENCE [LARGE SCALE GENOMIC DNA]</scope>
</reference>
<evidence type="ECO:0000313" key="2">
    <source>
        <dbReference type="EMBL" id="OGZ43483.1"/>
    </source>
</evidence>
<dbReference type="InterPro" id="IPR013879">
    <property type="entry name" value="DUF1761"/>
</dbReference>
<evidence type="ECO:0000256" key="1">
    <source>
        <dbReference type="SAM" id="Phobius"/>
    </source>
</evidence>
<dbReference type="Pfam" id="PF08570">
    <property type="entry name" value="DUF1761"/>
    <property type="match status" value="1"/>
</dbReference>
<keyword evidence="1" id="KW-0472">Membrane</keyword>
<feature type="transmembrane region" description="Helical" evidence="1">
    <location>
        <begin position="85"/>
        <end position="107"/>
    </location>
</feature>
<feature type="transmembrane region" description="Helical" evidence="1">
    <location>
        <begin position="114"/>
        <end position="133"/>
    </location>
</feature>
<protein>
    <recommendedName>
        <fullName evidence="4">DUF1761 domain-containing protein</fullName>
    </recommendedName>
</protein>
<accession>A0A1G2FZH9</accession>
<proteinExistence type="predicted"/>
<comment type="caution">
    <text evidence="2">The sequence shown here is derived from an EMBL/GenBank/DDBJ whole genome shotgun (WGS) entry which is preliminary data.</text>
</comment>
<keyword evidence="1" id="KW-1133">Transmembrane helix</keyword>
<feature type="transmembrane region" description="Helical" evidence="1">
    <location>
        <begin position="57"/>
        <end position="79"/>
    </location>
</feature>
<organism evidence="2 3">
    <name type="scientific">Candidatus Ryanbacteria bacterium RIFCSPHIGHO2_01_FULL_45_22</name>
    <dbReference type="NCBI Taxonomy" id="1802114"/>
    <lineage>
        <taxon>Bacteria</taxon>
        <taxon>Candidatus Ryaniibacteriota</taxon>
    </lineage>
</organism>
<name>A0A1G2FZH9_9BACT</name>
<keyword evidence="1" id="KW-0812">Transmembrane</keyword>
<dbReference type="STRING" id="1802114.A2719_03950"/>
<evidence type="ECO:0008006" key="4">
    <source>
        <dbReference type="Google" id="ProtNLM"/>
    </source>
</evidence>
<dbReference type="EMBL" id="MHNK01000014">
    <property type="protein sequence ID" value="OGZ43483.1"/>
    <property type="molecule type" value="Genomic_DNA"/>
</dbReference>
<sequence length="135" mass="15034">MGMELALLRITAAGIATFIIGYIWYHPKLFGGIWIRLSGLSPELVERAHKRKHFDSILSLAVSVIAAYVMNYIFVLSGIEDASSAIRLALLIWIGFAVPVLSGIVLWEQKPLSLYLINIFYWLIALLAMSAILTV</sequence>
<feature type="transmembrane region" description="Helical" evidence="1">
    <location>
        <begin position="6"/>
        <end position="25"/>
    </location>
</feature>
<gene>
    <name evidence="2" type="ORF">A2719_03950</name>
</gene>
<dbReference type="Proteomes" id="UP000177480">
    <property type="component" value="Unassembled WGS sequence"/>
</dbReference>
<evidence type="ECO:0000313" key="3">
    <source>
        <dbReference type="Proteomes" id="UP000177480"/>
    </source>
</evidence>
<dbReference type="AlphaFoldDB" id="A0A1G2FZH9"/>